<dbReference type="Gene3D" id="1.10.287.950">
    <property type="entry name" value="Methyl-accepting chemotaxis protein"/>
    <property type="match status" value="1"/>
</dbReference>
<evidence type="ECO:0000256" key="8">
    <source>
        <dbReference type="ARBA" id="ARBA00023224"/>
    </source>
</evidence>
<protein>
    <submittedName>
        <fullName evidence="15">Methyl-accepting chemotaxis protein</fullName>
    </submittedName>
</protein>
<dbReference type="PANTHER" id="PTHR32089">
    <property type="entry name" value="METHYL-ACCEPTING CHEMOTAXIS PROTEIN MCPB"/>
    <property type="match status" value="1"/>
</dbReference>
<gene>
    <name evidence="15" type="ORF">HBH25_15485</name>
</gene>
<evidence type="ECO:0000259" key="14">
    <source>
        <dbReference type="PROSITE" id="PS50885"/>
    </source>
</evidence>
<dbReference type="EMBL" id="JAAVJI010000009">
    <property type="protein sequence ID" value="NJP02251.1"/>
    <property type="molecule type" value="Genomic_DNA"/>
</dbReference>
<feature type="domain" description="Methyl-accepting transducer" evidence="13">
    <location>
        <begin position="387"/>
        <end position="623"/>
    </location>
</feature>
<keyword evidence="6 12" id="KW-1133">Transmembrane helix</keyword>
<evidence type="ECO:0000256" key="7">
    <source>
        <dbReference type="ARBA" id="ARBA00023136"/>
    </source>
</evidence>
<dbReference type="Pfam" id="PF00672">
    <property type="entry name" value="HAMP"/>
    <property type="match status" value="1"/>
</dbReference>
<evidence type="ECO:0000256" key="1">
    <source>
        <dbReference type="ARBA" id="ARBA00004651"/>
    </source>
</evidence>
<dbReference type="SMART" id="SM00304">
    <property type="entry name" value="HAMP"/>
    <property type="match status" value="1"/>
</dbReference>
<keyword evidence="7 12" id="KW-0472">Membrane</keyword>
<evidence type="ECO:0000256" key="11">
    <source>
        <dbReference type="SAM" id="Coils"/>
    </source>
</evidence>
<evidence type="ECO:0000256" key="5">
    <source>
        <dbReference type="ARBA" id="ARBA00022692"/>
    </source>
</evidence>
<evidence type="ECO:0000256" key="10">
    <source>
        <dbReference type="PROSITE-ProRule" id="PRU00284"/>
    </source>
</evidence>
<comment type="caution">
    <text evidence="15">The sequence shown here is derived from an EMBL/GenBank/DDBJ whole genome shotgun (WGS) entry which is preliminary data.</text>
</comment>
<dbReference type="SMART" id="SM00283">
    <property type="entry name" value="MA"/>
    <property type="match status" value="1"/>
</dbReference>
<dbReference type="PRINTS" id="PR00260">
    <property type="entry name" value="CHEMTRNSDUCR"/>
</dbReference>
<keyword evidence="11" id="KW-0175">Coiled coil</keyword>
<evidence type="ECO:0000256" key="3">
    <source>
        <dbReference type="ARBA" id="ARBA00022481"/>
    </source>
</evidence>
<dbReference type="CDD" id="cd18774">
    <property type="entry name" value="PDC2_HK_sensor"/>
    <property type="match status" value="1"/>
</dbReference>
<evidence type="ECO:0000256" key="4">
    <source>
        <dbReference type="ARBA" id="ARBA00022500"/>
    </source>
</evidence>
<dbReference type="InterPro" id="IPR003660">
    <property type="entry name" value="HAMP_dom"/>
</dbReference>
<keyword evidence="16" id="KW-1185">Reference proteome</keyword>
<dbReference type="PROSITE" id="PS50111">
    <property type="entry name" value="CHEMOTAXIS_TRANSDUC_2"/>
    <property type="match status" value="1"/>
</dbReference>
<evidence type="ECO:0000259" key="13">
    <source>
        <dbReference type="PROSITE" id="PS50111"/>
    </source>
</evidence>
<evidence type="ECO:0000313" key="16">
    <source>
        <dbReference type="Proteomes" id="UP000746535"/>
    </source>
</evidence>
<dbReference type="Proteomes" id="UP000746535">
    <property type="component" value="Unassembled WGS sequence"/>
</dbReference>
<evidence type="ECO:0000256" key="6">
    <source>
        <dbReference type="ARBA" id="ARBA00022989"/>
    </source>
</evidence>
<dbReference type="InterPro" id="IPR004090">
    <property type="entry name" value="Chemotax_Me-accpt_rcpt"/>
</dbReference>
<dbReference type="Gene3D" id="3.30.450.20">
    <property type="entry name" value="PAS domain"/>
    <property type="match status" value="1"/>
</dbReference>
<dbReference type="InterPro" id="IPR004089">
    <property type="entry name" value="MCPsignal_dom"/>
</dbReference>
<dbReference type="CDD" id="cd11386">
    <property type="entry name" value="MCP_signal"/>
    <property type="match status" value="1"/>
</dbReference>
<evidence type="ECO:0000256" key="12">
    <source>
        <dbReference type="SAM" id="Phobius"/>
    </source>
</evidence>
<accession>A0ABX0YFP8</accession>
<keyword evidence="3" id="KW-0488">Methylation</keyword>
<feature type="transmembrane region" description="Helical" evidence="12">
    <location>
        <begin position="12"/>
        <end position="32"/>
    </location>
</feature>
<dbReference type="Pfam" id="PF02743">
    <property type="entry name" value="dCache_1"/>
    <property type="match status" value="1"/>
</dbReference>
<dbReference type="Pfam" id="PF00015">
    <property type="entry name" value="MCPsignal"/>
    <property type="match status" value="1"/>
</dbReference>
<sequence length="660" mass="70586">MLKTIQARYTATFIGSITLIAALTAIGINLFVTPSLTANDERHLTNAAAQIGGVIKAELGRVQAQQRVITETVPQLESDDIDRLLPSMVNQYGELKVFGGGVWPLPNQRTPGRAKHSTFYHRDASGKLIVNTHWNSPESQNYFEQSWYLGGLKAPAGQCNWATAYRDDASPEPRTNCAMAISKNGAAYGVATIDVTLGFFNDLVASKEAETHALLMIVEKSGTVLSNQPEIPGNNVLKNLSDLAGQYPFAAALQGLLKTGASSAHYSGSDGQDYTLFLEPIEGTPWLMAVAQQTQMLTAQSSKVLSTLAAIQLPMVALLLLLMYLGLRQVMKRLSVLRANIDTLSAGEADLTRRIVIRADDEVGAVGKSVNRFITYLQSMVAEVSDVSQVIAQGVEQLKQQAKGTNLILVRHANETDQAVTAITEMSSTADDVARNAAQTASMTRTANDNARQSKVVVDDASSSVQALIGEVDAATDKVRAMEQDAQRINAVLGVIGEIAGQTNLLALNAAIEAARAGEQGRGFAVVADEVRALAGRTQASTSEINDMLTRLQQGVSAAVVAMENTKHSCQATVDKTARVNEGLDDMADSVVSINDLSTQIATAAEQQSAVSEEINRNIVAVKHIVEELVAEGEQSERSTAALAASNDKLIAVVRRFKLK</sequence>
<keyword evidence="8 10" id="KW-0807">Transducer</keyword>
<proteinExistence type="inferred from homology"/>
<keyword evidence="2" id="KW-1003">Cell membrane</keyword>
<feature type="domain" description="HAMP" evidence="14">
    <location>
        <begin position="328"/>
        <end position="382"/>
    </location>
</feature>
<evidence type="ECO:0000313" key="15">
    <source>
        <dbReference type="EMBL" id="NJP02251.1"/>
    </source>
</evidence>
<comment type="subcellular location">
    <subcellularLocation>
        <location evidence="1">Cell membrane</location>
        <topology evidence="1">Multi-pass membrane protein</topology>
    </subcellularLocation>
</comment>
<evidence type="ECO:0000256" key="9">
    <source>
        <dbReference type="ARBA" id="ARBA00029447"/>
    </source>
</evidence>
<keyword evidence="4" id="KW-0145">Chemotaxis</keyword>
<feature type="transmembrane region" description="Helical" evidence="12">
    <location>
        <begin position="304"/>
        <end position="327"/>
    </location>
</feature>
<name>A0ABX0YFP8_9PSED</name>
<dbReference type="PANTHER" id="PTHR32089:SF55">
    <property type="entry name" value="METHYL ACCEPTING SENSORY TRANSDUCER WITH CACHE_2 SMALL MOLECULE BINDING DOMAIN"/>
    <property type="match status" value="1"/>
</dbReference>
<dbReference type="InterPro" id="IPR033479">
    <property type="entry name" value="dCache_1"/>
</dbReference>
<dbReference type="PROSITE" id="PS50885">
    <property type="entry name" value="HAMP"/>
    <property type="match status" value="1"/>
</dbReference>
<evidence type="ECO:0000256" key="2">
    <source>
        <dbReference type="ARBA" id="ARBA00022475"/>
    </source>
</evidence>
<keyword evidence="5 12" id="KW-0812">Transmembrane</keyword>
<feature type="coiled-coil region" evidence="11">
    <location>
        <begin position="465"/>
        <end position="492"/>
    </location>
</feature>
<dbReference type="SUPFAM" id="SSF58104">
    <property type="entry name" value="Methyl-accepting chemotaxis protein (MCP) signaling domain"/>
    <property type="match status" value="1"/>
</dbReference>
<reference evidence="15 16" key="1">
    <citation type="submission" date="2020-03" db="EMBL/GenBank/DDBJ databases">
        <authorList>
            <person name="Wang L."/>
            <person name="He N."/>
            <person name="Li Y."/>
            <person name="Fang Y."/>
            <person name="Zhang F."/>
        </authorList>
    </citation>
    <scope>NUCLEOTIDE SEQUENCE [LARGE SCALE GENOMIC DNA]</scope>
    <source>
        <strain evidence="16">hsmgli-8</strain>
    </source>
</reference>
<comment type="similarity">
    <text evidence="9">Belongs to the methyl-accepting chemotaxis (MCP) protein family.</text>
</comment>
<organism evidence="15 16">
    <name type="scientific">Pseudomonas quercus</name>
    <dbReference type="NCBI Taxonomy" id="2722792"/>
    <lineage>
        <taxon>Bacteria</taxon>
        <taxon>Pseudomonadati</taxon>
        <taxon>Pseudomonadota</taxon>
        <taxon>Gammaproteobacteria</taxon>
        <taxon>Pseudomonadales</taxon>
        <taxon>Pseudomonadaceae</taxon>
        <taxon>Pseudomonas</taxon>
    </lineage>
</organism>